<dbReference type="Gene3D" id="2.130.10.130">
    <property type="entry name" value="Integrin alpha, N-terminal"/>
    <property type="match status" value="1"/>
</dbReference>
<dbReference type="PANTHER" id="PTHR46580">
    <property type="entry name" value="SENSOR KINASE-RELATED"/>
    <property type="match status" value="1"/>
</dbReference>
<name>A0A820GF22_9BILA</name>
<comment type="caution">
    <text evidence="2">The sequence shown here is derived from an EMBL/GenBank/DDBJ whole genome shotgun (WGS) entry which is preliminary data.</text>
</comment>
<evidence type="ECO:0000313" key="2">
    <source>
        <dbReference type="EMBL" id="CAF4278505.1"/>
    </source>
</evidence>
<dbReference type="SUPFAM" id="SSF69318">
    <property type="entry name" value="Integrin alpha N-terminal domain"/>
    <property type="match status" value="1"/>
</dbReference>
<dbReference type="PANTHER" id="PTHR46580:SF2">
    <property type="entry name" value="MAM DOMAIN-CONTAINING PROTEIN"/>
    <property type="match status" value="1"/>
</dbReference>
<dbReference type="InterPro" id="IPR013517">
    <property type="entry name" value="FG-GAP"/>
</dbReference>
<keyword evidence="1" id="KW-0732">Signal</keyword>
<protein>
    <recommendedName>
        <fullName evidence="4">VCBS repeat-containing protein</fullName>
    </recommendedName>
</protein>
<dbReference type="Pfam" id="PF13517">
    <property type="entry name" value="FG-GAP_3"/>
    <property type="match status" value="3"/>
</dbReference>
<evidence type="ECO:0000313" key="3">
    <source>
        <dbReference type="Proteomes" id="UP000663881"/>
    </source>
</evidence>
<dbReference type="EMBL" id="CAJOAY010014447">
    <property type="protein sequence ID" value="CAF4278505.1"/>
    <property type="molecule type" value="Genomic_DNA"/>
</dbReference>
<dbReference type="InterPro" id="IPR028994">
    <property type="entry name" value="Integrin_alpha_N"/>
</dbReference>
<gene>
    <name evidence="2" type="ORF">OKA104_LOCUS45055</name>
</gene>
<sequence length="252" mass="27515">MMNTTIPSVNGNVSKTTPFVLEKTCQLTFESSVISSYDSSSWPYFITTGNFNEDNYLDLIILVTFDNNIGVLLNSGNETFGEYLNLSNTVAIYGNYIIVADVNNDSRLDLINYSHFTNDLQVLFGIGNGSFEQSSIVSPGPCNNSWSMAIGDFNGDDRLDVISSDYAESYVGIVFGGDNGSFANLMTLSTGNNSILSTVVVGDFNNDQRLDFVVVDDASQDNIYLFLGNGNGKFQNQTTLSMPYRSVLGSHV</sequence>
<evidence type="ECO:0000256" key="1">
    <source>
        <dbReference type="ARBA" id="ARBA00022729"/>
    </source>
</evidence>
<dbReference type="AlphaFoldDB" id="A0A820GF22"/>
<reference evidence="2" key="1">
    <citation type="submission" date="2021-02" db="EMBL/GenBank/DDBJ databases">
        <authorList>
            <person name="Nowell W R."/>
        </authorList>
    </citation>
    <scope>NUCLEOTIDE SEQUENCE</scope>
</reference>
<organism evidence="2 3">
    <name type="scientific">Adineta steineri</name>
    <dbReference type="NCBI Taxonomy" id="433720"/>
    <lineage>
        <taxon>Eukaryota</taxon>
        <taxon>Metazoa</taxon>
        <taxon>Spiralia</taxon>
        <taxon>Gnathifera</taxon>
        <taxon>Rotifera</taxon>
        <taxon>Eurotatoria</taxon>
        <taxon>Bdelloidea</taxon>
        <taxon>Adinetida</taxon>
        <taxon>Adinetidae</taxon>
        <taxon>Adineta</taxon>
    </lineage>
</organism>
<accession>A0A820GF22</accession>
<dbReference type="Proteomes" id="UP000663881">
    <property type="component" value="Unassembled WGS sequence"/>
</dbReference>
<evidence type="ECO:0008006" key="4">
    <source>
        <dbReference type="Google" id="ProtNLM"/>
    </source>
</evidence>
<proteinExistence type="predicted"/>
<feature type="non-terminal residue" evidence="2">
    <location>
        <position position="252"/>
    </location>
</feature>